<dbReference type="OrthoDB" id="4341084at2759"/>
<keyword evidence="1" id="KW-0812">Transmembrane</keyword>
<dbReference type="AlphaFoldDB" id="A0A1Q5TDZ2"/>
<protein>
    <submittedName>
        <fullName evidence="2">Uncharacterized protein</fullName>
    </submittedName>
</protein>
<name>A0A1Q5TDZ2_9EURO</name>
<feature type="transmembrane region" description="Helical" evidence="1">
    <location>
        <begin position="20"/>
        <end position="42"/>
    </location>
</feature>
<gene>
    <name evidence="2" type="ORF">PENSUB_9105</name>
</gene>
<keyword evidence="3" id="KW-1185">Reference proteome</keyword>
<comment type="caution">
    <text evidence="2">The sequence shown here is derived from an EMBL/GenBank/DDBJ whole genome shotgun (WGS) entry which is preliminary data.</text>
</comment>
<accession>A0A1Q5TDZ2</accession>
<proteinExistence type="predicted"/>
<organism evidence="2 3">
    <name type="scientific">Penicillium subrubescens</name>
    <dbReference type="NCBI Taxonomy" id="1316194"/>
    <lineage>
        <taxon>Eukaryota</taxon>
        <taxon>Fungi</taxon>
        <taxon>Dikarya</taxon>
        <taxon>Ascomycota</taxon>
        <taxon>Pezizomycotina</taxon>
        <taxon>Eurotiomycetes</taxon>
        <taxon>Eurotiomycetidae</taxon>
        <taxon>Eurotiales</taxon>
        <taxon>Aspergillaceae</taxon>
        <taxon>Penicillium</taxon>
    </lineage>
</organism>
<dbReference type="Proteomes" id="UP000186955">
    <property type="component" value="Unassembled WGS sequence"/>
</dbReference>
<keyword evidence="1" id="KW-0472">Membrane</keyword>
<dbReference type="EMBL" id="MNBE01000672">
    <property type="protein sequence ID" value="OKO98429.1"/>
    <property type="molecule type" value="Genomic_DNA"/>
</dbReference>
<evidence type="ECO:0000256" key="1">
    <source>
        <dbReference type="SAM" id="Phobius"/>
    </source>
</evidence>
<evidence type="ECO:0000313" key="2">
    <source>
        <dbReference type="EMBL" id="OKO98429.1"/>
    </source>
</evidence>
<sequence>MNKTLYKTWLYTVNNLELLVYKILMLPIGIVVLIVTLPYSLYYKTSNYGIQANDMPPVQLYLDHFQYLHPDLIWGLQQTIERLRLLTRKDPIPLQRMAFWPYKYDKNTDQTEYTSAAVLFAVLEDAGWPRPIVWTFLRDEVEKKSVDLGLNDAQRAQFTRVMQKINSHNLADWATMLTDKVLGRRMNKKIREMVLNLEPLTDLHDVIPISLNSLDWVLRRGCVVTPSLDNAWESYERLSRLSKFSGVWGCVGEGRTLEEAIGKHWQILDNRLKTPWDE</sequence>
<reference evidence="2 3" key="1">
    <citation type="submission" date="2016-10" db="EMBL/GenBank/DDBJ databases">
        <title>Genome sequence of the ascomycete fungus Penicillium subrubescens.</title>
        <authorList>
            <person name="De Vries R.P."/>
            <person name="Peng M."/>
            <person name="Dilokpimol A."/>
            <person name="Hilden K."/>
            <person name="Makela M.R."/>
            <person name="Grigoriev I."/>
            <person name="Riley R."/>
            <person name="Granchi Z."/>
        </authorList>
    </citation>
    <scope>NUCLEOTIDE SEQUENCE [LARGE SCALE GENOMIC DNA]</scope>
    <source>
        <strain evidence="2 3">CBS 132785</strain>
    </source>
</reference>
<keyword evidence="1" id="KW-1133">Transmembrane helix</keyword>
<evidence type="ECO:0000313" key="3">
    <source>
        <dbReference type="Proteomes" id="UP000186955"/>
    </source>
</evidence>